<dbReference type="InterPro" id="IPR032675">
    <property type="entry name" value="LRR_dom_sf"/>
</dbReference>
<keyword evidence="5" id="KW-0964">Secreted</keyword>
<dbReference type="SMR" id="A0A445DRR5"/>
<dbReference type="Gramene" id="arahy.Tifrunner.gnm2.ann2.Ah03g450400.1">
    <property type="protein sequence ID" value="arahy.Tifrunner.gnm2.ann2.Ah03g450400.1-CDS"/>
    <property type="gene ID" value="arahy.Tifrunner.gnm2.ann2.Ah03g450400"/>
</dbReference>
<keyword evidence="12 15" id="KW-0472">Membrane</keyword>
<dbReference type="Pfam" id="PF08263">
    <property type="entry name" value="LRRNT_2"/>
    <property type="match status" value="1"/>
</dbReference>
<evidence type="ECO:0000259" key="17">
    <source>
        <dbReference type="PROSITE" id="PS50011"/>
    </source>
</evidence>
<evidence type="ECO:0000256" key="9">
    <source>
        <dbReference type="ARBA" id="ARBA00022737"/>
    </source>
</evidence>
<evidence type="ECO:0000313" key="19">
    <source>
        <dbReference type="Proteomes" id="UP000289738"/>
    </source>
</evidence>
<evidence type="ECO:0000256" key="11">
    <source>
        <dbReference type="ARBA" id="ARBA00022989"/>
    </source>
</evidence>
<evidence type="ECO:0000256" key="3">
    <source>
        <dbReference type="ARBA" id="ARBA00004479"/>
    </source>
</evidence>
<evidence type="ECO:0000256" key="2">
    <source>
        <dbReference type="ARBA" id="ARBA00004191"/>
    </source>
</evidence>
<dbReference type="GO" id="GO:0016020">
    <property type="term" value="C:membrane"/>
    <property type="evidence" value="ECO:0007669"/>
    <property type="project" value="UniProtKB-SubCell"/>
</dbReference>
<dbReference type="GO" id="GO:0004672">
    <property type="term" value="F:protein kinase activity"/>
    <property type="evidence" value="ECO:0007669"/>
    <property type="project" value="InterPro"/>
</dbReference>
<feature type="transmembrane region" description="Helical" evidence="15">
    <location>
        <begin position="235"/>
        <end position="256"/>
    </location>
</feature>
<evidence type="ECO:0000313" key="18">
    <source>
        <dbReference type="EMBL" id="RYR65827.1"/>
    </source>
</evidence>
<comment type="caution">
    <text evidence="18">The sequence shown here is derived from an EMBL/GenBank/DDBJ whole genome shotgun (WGS) entry which is preliminary data.</text>
</comment>
<dbReference type="InterPro" id="IPR051824">
    <property type="entry name" value="LRR_Rcpt-Like_S/T_Kinase"/>
</dbReference>
<protein>
    <recommendedName>
        <fullName evidence="17">Protein kinase domain-containing protein</fullName>
    </recommendedName>
</protein>
<keyword evidence="19" id="KW-1185">Reference proteome</keyword>
<dbReference type="SUPFAM" id="SSF52058">
    <property type="entry name" value="L domain-like"/>
    <property type="match status" value="1"/>
</dbReference>
<evidence type="ECO:0000256" key="15">
    <source>
        <dbReference type="SAM" id="Phobius"/>
    </source>
</evidence>
<dbReference type="Gene3D" id="3.30.200.20">
    <property type="entry name" value="Phosphorylase Kinase, domain 1"/>
    <property type="match status" value="1"/>
</dbReference>
<keyword evidence="9" id="KW-0677">Repeat</keyword>
<dbReference type="PANTHER" id="PTHR48006">
    <property type="entry name" value="LEUCINE-RICH REPEAT-CONTAINING PROTEIN DDB_G0281931-RELATED"/>
    <property type="match status" value="1"/>
</dbReference>
<evidence type="ECO:0000256" key="10">
    <source>
        <dbReference type="ARBA" id="ARBA00022821"/>
    </source>
</evidence>
<evidence type="ECO:0000256" key="4">
    <source>
        <dbReference type="ARBA" id="ARBA00022512"/>
    </source>
</evidence>
<evidence type="ECO:0000256" key="7">
    <source>
        <dbReference type="ARBA" id="ARBA00022692"/>
    </source>
</evidence>
<accession>A0A445DRR5</accession>
<keyword evidence="7 15" id="KW-0812">Transmembrane</keyword>
<evidence type="ECO:0000256" key="14">
    <source>
        <dbReference type="ARBA" id="ARBA00038043"/>
    </source>
</evidence>
<dbReference type="FunFam" id="3.80.10.10:FF:000400">
    <property type="entry name" value="Nuclear pore complex protein NUP107"/>
    <property type="match status" value="1"/>
</dbReference>
<keyword evidence="13" id="KW-1015">Disulfide bond</keyword>
<gene>
    <name evidence="18" type="ORF">Ahy_A03g011748</name>
</gene>
<evidence type="ECO:0000256" key="6">
    <source>
        <dbReference type="ARBA" id="ARBA00022614"/>
    </source>
</evidence>
<keyword evidence="10" id="KW-0611">Plant defense</keyword>
<dbReference type="Pfam" id="PF00560">
    <property type="entry name" value="LRR_1"/>
    <property type="match status" value="4"/>
</dbReference>
<comment type="subcellular location">
    <subcellularLocation>
        <location evidence="1">Membrane</location>
        <topology evidence="1">Peripheral membrane protein</topology>
    </subcellularLocation>
    <subcellularLocation>
        <location evidence="3">Membrane</location>
        <topology evidence="3">Single-pass type I membrane protein</topology>
    </subcellularLocation>
    <subcellularLocation>
        <location evidence="2">Secreted</location>
        <location evidence="2">Cell wall</location>
    </subcellularLocation>
</comment>
<evidence type="ECO:0000256" key="8">
    <source>
        <dbReference type="ARBA" id="ARBA00022729"/>
    </source>
</evidence>
<keyword evidence="8 16" id="KW-0732">Signal</keyword>
<keyword evidence="11 15" id="KW-1133">Transmembrane helix</keyword>
<feature type="domain" description="Protein kinase" evidence="17">
    <location>
        <begin position="331"/>
        <end position="593"/>
    </location>
</feature>
<dbReference type="InterPro" id="IPR000719">
    <property type="entry name" value="Prot_kinase_dom"/>
</dbReference>
<dbReference type="PANTHER" id="PTHR48006:SF74">
    <property type="entry name" value="LRR RECEPTOR-LIKE KINASE FAMILY PROTEIN"/>
    <property type="match status" value="1"/>
</dbReference>
<evidence type="ECO:0000256" key="16">
    <source>
        <dbReference type="SAM" id="SignalP"/>
    </source>
</evidence>
<keyword evidence="4" id="KW-0134">Cell wall</keyword>
<dbReference type="Gene3D" id="3.80.10.10">
    <property type="entry name" value="Ribonuclease Inhibitor"/>
    <property type="match status" value="1"/>
</dbReference>
<dbReference type="PROSITE" id="PS50011">
    <property type="entry name" value="PROTEIN_KINASE_DOM"/>
    <property type="match status" value="1"/>
</dbReference>
<feature type="signal peptide" evidence="16">
    <location>
        <begin position="1"/>
        <end position="31"/>
    </location>
</feature>
<evidence type="ECO:0000256" key="13">
    <source>
        <dbReference type="ARBA" id="ARBA00023157"/>
    </source>
</evidence>
<dbReference type="InterPro" id="IPR001611">
    <property type="entry name" value="Leu-rich_rpt"/>
</dbReference>
<dbReference type="Gene3D" id="1.10.510.10">
    <property type="entry name" value="Transferase(Phosphotransferase) domain 1"/>
    <property type="match status" value="1"/>
</dbReference>
<dbReference type="Pfam" id="PF00069">
    <property type="entry name" value="Pkinase"/>
    <property type="match status" value="1"/>
</dbReference>
<evidence type="ECO:0000256" key="1">
    <source>
        <dbReference type="ARBA" id="ARBA00004170"/>
    </source>
</evidence>
<comment type="similarity">
    <text evidence="14">Belongs to the polygalacturonase-inhibiting protein family.</text>
</comment>
<keyword evidence="6" id="KW-0433">Leucine-rich repeat</keyword>
<dbReference type="GO" id="GO:0006952">
    <property type="term" value="P:defense response"/>
    <property type="evidence" value="ECO:0007669"/>
    <property type="project" value="UniProtKB-KW"/>
</dbReference>
<dbReference type="AlphaFoldDB" id="A0A445DRR5"/>
<feature type="chain" id="PRO_5019281472" description="Protein kinase domain-containing protein" evidence="16">
    <location>
        <begin position="32"/>
        <end position="618"/>
    </location>
</feature>
<reference evidence="18 19" key="1">
    <citation type="submission" date="2019-01" db="EMBL/GenBank/DDBJ databases">
        <title>Sequencing of cultivated peanut Arachis hypogaea provides insights into genome evolution and oil improvement.</title>
        <authorList>
            <person name="Chen X."/>
        </authorList>
    </citation>
    <scope>NUCLEOTIDE SEQUENCE [LARGE SCALE GENOMIC DNA]</scope>
    <source>
        <strain evidence="19">cv. Fuhuasheng</strain>
        <tissue evidence="18">Leaves</tissue>
    </source>
</reference>
<name>A0A445DRR5_ARAHY</name>
<sequence length="618" mass="69351">MERVTKISIQRMGIILLLCFLLSTVFTPGHGTETDIFCLKSVKESLEDPYNYLQSWDFSNNTEGFICKLSGVECWHPDENRVLNLKLSNMGLKGEFPRGIRNCSSLTGLDLSINRLSGPIPSDISTILTYATTLDLSSNMFGGEIPPSLANCTYLNTLKLDHNKLSGGIPPEFASLGRLKTLSLTNNELSGPVPNFPSGRSVSYGNNRGLCGGPSLLPCSSHKHLHLHLHLTFKVALLLAFVLFFIVCVVVRTMCFRASSRTRKHMKPAKLDTLKYVCSLVRWKMRPLVYHIRQLLPLHLQHNGTQQIALLVERLTSTMNLEELNDATESFSIDNAIGVGKMGIMYEGVLANGWHLAVKRLSDSQLFERQVLLEIRILGKLQHRNIVPLLGFCVDNKERILVYQYTSNGRLSKWLHPLESEAVILTWSQRIKIALGMARALSWLHHTCNWHVVHLNVSSECVLLDESFEPKLSNFGEAKFMNPNKHDDLGMTFYVEDGKKDVFDLGSVLLELVTGKTLKELVCLSNNADLSGDPSTIYDAIDKSLIGKGFENEVFTLVKVACECIQPFPDDRPTMLQVYNSMTNVWEENHEFIDHSNMLARELEIVSATTNSGEIVEL</sequence>
<dbReference type="GO" id="GO:0005524">
    <property type="term" value="F:ATP binding"/>
    <property type="evidence" value="ECO:0007669"/>
    <property type="project" value="InterPro"/>
</dbReference>
<evidence type="ECO:0000256" key="5">
    <source>
        <dbReference type="ARBA" id="ARBA00022525"/>
    </source>
</evidence>
<dbReference type="STRING" id="3818.A0A445DRR5"/>
<dbReference type="InterPro" id="IPR011009">
    <property type="entry name" value="Kinase-like_dom_sf"/>
</dbReference>
<dbReference type="SUPFAM" id="SSF56112">
    <property type="entry name" value="Protein kinase-like (PK-like)"/>
    <property type="match status" value="1"/>
</dbReference>
<dbReference type="InterPro" id="IPR013210">
    <property type="entry name" value="LRR_N_plant-typ"/>
</dbReference>
<proteinExistence type="inferred from homology"/>
<organism evidence="18 19">
    <name type="scientific">Arachis hypogaea</name>
    <name type="common">Peanut</name>
    <dbReference type="NCBI Taxonomy" id="3818"/>
    <lineage>
        <taxon>Eukaryota</taxon>
        <taxon>Viridiplantae</taxon>
        <taxon>Streptophyta</taxon>
        <taxon>Embryophyta</taxon>
        <taxon>Tracheophyta</taxon>
        <taxon>Spermatophyta</taxon>
        <taxon>Magnoliopsida</taxon>
        <taxon>eudicotyledons</taxon>
        <taxon>Gunneridae</taxon>
        <taxon>Pentapetalae</taxon>
        <taxon>rosids</taxon>
        <taxon>fabids</taxon>
        <taxon>Fabales</taxon>
        <taxon>Fabaceae</taxon>
        <taxon>Papilionoideae</taxon>
        <taxon>50 kb inversion clade</taxon>
        <taxon>dalbergioids sensu lato</taxon>
        <taxon>Dalbergieae</taxon>
        <taxon>Pterocarpus clade</taxon>
        <taxon>Arachis</taxon>
    </lineage>
</organism>
<dbReference type="Proteomes" id="UP000289738">
    <property type="component" value="Chromosome A03"/>
</dbReference>
<dbReference type="EMBL" id="SDMP01000003">
    <property type="protein sequence ID" value="RYR65827.1"/>
    <property type="molecule type" value="Genomic_DNA"/>
</dbReference>
<evidence type="ECO:0000256" key="12">
    <source>
        <dbReference type="ARBA" id="ARBA00023136"/>
    </source>
</evidence>